<dbReference type="RefSeq" id="WP_087458415.1">
    <property type="nucleotide sequence ID" value="NZ_CP021434.1"/>
</dbReference>
<accession>A0A1Y0IR43</accession>
<proteinExistence type="predicted"/>
<feature type="signal peptide" evidence="1">
    <location>
        <begin position="1"/>
        <end position="25"/>
    </location>
</feature>
<dbReference type="EMBL" id="CP021434">
    <property type="protein sequence ID" value="ARU63068.1"/>
    <property type="molecule type" value="Genomic_DNA"/>
</dbReference>
<gene>
    <name evidence="4" type="ORF">CBW65_20375</name>
</gene>
<dbReference type="SUPFAM" id="SSF52266">
    <property type="entry name" value="SGNH hydrolase"/>
    <property type="match status" value="1"/>
</dbReference>
<sequence length="354" mass="39320">MASRLFLLVLLSLLAVFHPVQNALAGDLTPLPKNLNYVAIGDSVTAGWGTPAIHGARVNGYVAHLHRQMQVRGQATLHNFGIPGLTSGQFLFLLEHWPEASQHLQRADLITLSIGGNDIIWTEHQKPGDVMAMREALTKYQTNIRTILALFRQLNVDARLFVLEVYNPFPEKDPRHTQLSEWITWVNESILLAAKQYDAEVVPVASLFLSHEKEYVNLANNDIHPNAKGHTLIAEAISRTLFGSFVPLPVSADVKPNLLWNGEPRPLSSALVLENDTVYASLPLIQELHGDGLNYIRSRVGSVFARVNGKRISLPSPVFLKDGLPYLPLRPVIEAMGARVYWVPDSQTISVFSK</sequence>
<keyword evidence="5" id="KW-1185">Reference proteome</keyword>
<dbReference type="InterPro" id="IPR036582">
    <property type="entry name" value="Mao_N_sf"/>
</dbReference>
<feature type="domain" description="Copper amine oxidase-like N-terminal" evidence="2">
    <location>
        <begin position="294"/>
        <end position="350"/>
    </location>
</feature>
<protein>
    <recommendedName>
        <fullName evidence="6">Copper amine oxidase-like N-terminal domain-containing protein</fullName>
    </recommendedName>
</protein>
<evidence type="ECO:0000256" key="1">
    <source>
        <dbReference type="SAM" id="SignalP"/>
    </source>
</evidence>
<dbReference type="Pfam" id="PF07833">
    <property type="entry name" value="Cu_amine_oxidN1"/>
    <property type="match status" value="1"/>
</dbReference>
<dbReference type="Gene3D" id="3.30.457.10">
    <property type="entry name" value="Copper amine oxidase-like, N-terminal domain"/>
    <property type="match status" value="1"/>
</dbReference>
<name>A0A1Y0IR43_9BACL</name>
<dbReference type="Pfam" id="PF13472">
    <property type="entry name" value="Lipase_GDSL_2"/>
    <property type="match status" value="1"/>
</dbReference>
<dbReference type="AlphaFoldDB" id="A0A1Y0IR43"/>
<dbReference type="PANTHER" id="PTHR30383:SF27">
    <property type="entry name" value="SPORE GERMINATION LIPASE LIPC"/>
    <property type="match status" value="1"/>
</dbReference>
<dbReference type="InterPro" id="IPR013830">
    <property type="entry name" value="SGNH_hydro"/>
</dbReference>
<evidence type="ECO:0000259" key="2">
    <source>
        <dbReference type="Pfam" id="PF07833"/>
    </source>
</evidence>
<dbReference type="KEGG" id="tum:CBW65_20375"/>
<evidence type="ECO:0000313" key="5">
    <source>
        <dbReference type="Proteomes" id="UP000195437"/>
    </source>
</evidence>
<dbReference type="SUPFAM" id="SSF55383">
    <property type="entry name" value="Copper amine oxidase, domain N"/>
    <property type="match status" value="1"/>
</dbReference>
<dbReference type="OrthoDB" id="1815486at2"/>
<dbReference type="PANTHER" id="PTHR30383">
    <property type="entry name" value="THIOESTERASE 1/PROTEASE 1/LYSOPHOSPHOLIPASE L1"/>
    <property type="match status" value="1"/>
</dbReference>
<dbReference type="Proteomes" id="UP000195437">
    <property type="component" value="Chromosome"/>
</dbReference>
<dbReference type="InterPro" id="IPR012854">
    <property type="entry name" value="Cu_amine_oxidase-like_N"/>
</dbReference>
<keyword evidence="1" id="KW-0732">Signal</keyword>
<feature type="domain" description="SGNH hydrolase-type esterase" evidence="3">
    <location>
        <begin position="39"/>
        <end position="231"/>
    </location>
</feature>
<evidence type="ECO:0000313" key="4">
    <source>
        <dbReference type="EMBL" id="ARU63068.1"/>
    </source>
</evidence>
<feature type="chain" id="PRO_5012847083" description="Copper amine oxidase-like N-terminal domain-containing protein" evidence="1">
    <location>
        <begin position="26"/>
        <end position="354"/>
    </location>
</feature>
<reference evidence="5" key="1">
    <citation type="submission" date="2017-05" db="EMBL/GenBank/DDBJ databases">
        <authorList>
            <person name="Sung H."/>
        </authorList>
    </citation>
    <scope>NUCLEOTIDE SEQUENCE [LARGE SCALE GENOMIC DNA]</scope>
    <source>
        <strain evidence="5">AR23208</strain>
    </source>
</reference>
<dbReference type="GO" id="GO:0004622">
    <property type="term" value="F:phosphatidylcholine lysophospholipase activity"/>
    <property type="evidence" value="ECO:0007669"/>
    <property type="project" value="TreeGrafter"/>
</dbReference>
<dbReference type="InterPro" id="IPR051532">
    <property type="entry name" value="Ester_Hydrolysis_Enzymes"/>
</dbReference>
<dbReference type="InterPro" id="IPR036514">
    <property type="entry name" value="SGNH_hydro_sf"/>
</dbReference>
<evidence type="ECO:0008006" key="6">
    <source>
        <dbReference type="Google" id="ProtNLM"/>
    </source>
</evidence>
<evidence type="ECO:0000259" key="3">
    <source>
        <dbReference type="Pfam" id="PF13472"/>
    </source>
</evidence>
<organism evidence="4 5">
    <name type="scientific">Tumebacillus avium</name>
    <dbReference type="NCBI Taxonomy" id="1903704"/>
    <lineage>
        <taxon>Bacteria</taxon>
        <taxon>Bacillati</taxon>
        <taxon>Bacillota</taxon>
        <taxon>Bacilli</taxon>
        <taxon>Bacillales</taxon>
        <taxon>Alicyclobacillaceae</taxon>
        <taxon>Tumebacillus</taxon>
    </lineage>
</organism>
<dbReference type="Gene3D" id="3.40.50.1110">
    <property type="entry name" value="SGNH hydrolase"/>
    <property type="match status" value="1"/>
</dbReference>